<evidence type="ECO:0000256" key="2">
    <source>
        <dbReference type="ARBA" id="ARBA00007556"/>
    </source>
</evidence>
<dbReference type="InterPro" id="IPR030802">
    <property type="entry name" value="Permease_MalE"/>
</dbReference>
<dbReference type="OrthoDB" id="6500128at2759"/>
<dbReference type="PANTHER" id="PTHR30188:SF4">
    <property type="entry name" value="PROTEIN TRIGALACTOSYLDIACYLGLYCEROL 1, CHLOROPLASTIC"/>
    <property type="match status" value="1"/>
</dbReference>
<dbReference type="GO" id="GO:0005548">
    <property type="term" value="F:phospholipid transporter activity"/>
    <property type="evidence" value="ECO:0007669"/>
    <property type="project" value="TreeGrafter"/>
</dbReference>
<dbReference type="GeneID" id="105043640"/>
<dbReference type="RefSeq" id="XP_073111830.1">
    <property type="nucleotide sequence ID" value="XM_073255729.1"/>
</dbReference>
<gene>
    <name evidence="10" type="primary">LOC105043640</name>
</gene>
<dbReference type="PANTHER" id="PTHR30188">
    <property type="entry name" value="ABC TRANSPORTER PERMEASE PROTEIN-RELATED"/>
    <property type="match status" value="1"/>
</dbReference>
<reference evidence="10" key="1">
    <citation type="submission" date="2025-08" db="UniProtKB">
        <authorList>
            <consortium name="RefSeq"/>
        </authorList>
    </citation>
    <scope>IDENTIFICATION</scope>
</reference>
<comment type="subcellular location">
    <subcellularLocation>
        <location evidence="1">Membrane</location>
        <topology evidence="1">Multi-pass membrane protein</topology>
    </subcellularLocation>
</comment>
<evidence type="ECO:0000256" key="1">
    <source>
        <dbReference type="ARBA" id="ARBA00004141"/>
    </source>
</evidence>
<dbReference type="InParanoid" id="A0A6I9R4N7"/>
<comment type="similarity">
    <text evidence="2 7">Belongs to the MlaE permease family.</text>
</comment>
<keyword evidence="4 7" id="KW-0812">Transmembrane</keyword>
<feature type="transmembrane region" description="Helical" evidence="7">
    <location>
        <begin position="329"/>
        <end position="349"/>
    </location>
</feature>
<feature type="compositionally biased region" description="Basic residues" evidence="8">
    <location>
        <begin position="43"/>
        <end position="52"/>
    </location>
</feature>
<evidence type="ECO:0000256" key="4">
    <source>
        <dbReference type="ARBA" id="ARBA00022692"/>
    </source>
</evidence>
<dbReference type="RefSeq" id="XP_073111829.1">
    <property type="nucleotide sequence ID" value="XM_073255728.1"/>
</dbReference>
<evidence type="ECO:0000313" key="10">
    <source>
        <dbReference type="RefSeq" id="XP_010919567.1"/>
    </source>
</evidence>
<feature type="region of interest" description="Disordered" evidence="8">
    <location>
        <begin position="38"/>
        <end position="65"/>
    </location>
</feature>
<dbReference type="InterPro" id="IPR003453">
    <property type="entry name" value="ABC_MlaE_roteobac"/>
</dbReference>
<dbReference type="NCBIfam" id="TIGR00056">
    <property type="entry name" value="MlaE family lipid ABC transporter permease subunit"/>
    <property type="match status" value="1"/>
</dbReference>
<dbReference type="AlphaFoldDB" id="A0A6I9R4N7"/>
<keyword evidence="9" id="KW-1185">Reference proteome</keyword>
<organism evidence="9 10">
    <name type="scientific">Elaeis guineensis var. tenera</name>
    <name type="common">Oil palm</name>
    <dbReference type="NCBI Taxonomy" id="51953"/>
    <lineage>
        <taxon>Eukaryota</taxon>
        <taxon>Viridiplantae</taxon>
        <taxon>Streptophyta</taxon>
        <taxon>Embryophyta</taxon>
        <taxon>Tracheophyta</taxon>
        <taxon>Spermatophyta</taxon>
        <taxon>Magnoliopsida</taxon>
        <taxon>Liliopsida</taxon>
        <taxon>Arecaceae</taxon>
        <taxon>Arecoideae</taxon>
        <taxon>Cocoseae</taxon>
        <taxon>Elaeidinae</taxon>
        <taxon>Elaeis</taxon>
    </lineage>
</organism>
<evidence type="ECO:0000256" key="5">
    <source>
        <dbReference type="ARBA" id="ARBA00022989"/>
    </source>
</evidence>
<dbReference type="FunCoup" id="A0A6I9R4N7">
    <property type="interactions" value="226"/>
</dbReference>
<evidence type="ECO:0000256" key="7">
    <source>
        <dbReference type="RuleBase" id="RU362044"/>
    </source>
</evidence>
<name>A0A6I9R4N7_ELAGV</name>
<keyword evidence="6 7" id="KW-0472">Membrane</keyword>
<dbReference type="Proteomes" id="UP000504607">
    <property type="component" value="Chromosome 4"/>
</dbReference>
<evidence type="ECO:0000256" key="8">
    <source>
        <dbReference type="SAM" id="MobiDB-lite"/>
    </source>
</evidence>
<dbReference type="Pfam" id="PF02405">
    <property type="entry name" value="MlaE"/>
    <property type="match status" value="1"/>
</dbReference>
<sequence>MLICFPTASPTMEASSLLRPFLTPSSILPRLNPNPFLLPTLNPKKRRSRWRSQLKTPNPPPIHRHLSSICKPNRLNFLCLSVPEELTTNNAPETDPEPLFSRWTPPRPLWRGLSALVIAGQVVRRALAGHVHRRNTLQQLERVGPRSTGVCLLTATFVGMAFTIQFVREFTRLGLHRSVGGVLALALSRELSPVVTAVVIAGRVGSAFAAELGTMQVSEQTDTLRVLGAHPVDYLVTPRVIACCLALPFLTLMCFTVGLASSALLADAVFGVSINIILDSARKALRPWDLISAMVKSQVFGGIIATVSCAWGVTTLGGAKGVGESTTSAVVISLVSIFMADFALSYCFFQGAGDSLKYAMG</sequence>
<evidence type="ECO:0000313" key="9">
    <source>
        <dbReference type="Proteomes" id="UP000504607"/>
    </source>
</evidence>
<protein>
    <submittedName>
        <fullName evidence="10">Protein TRIGALACTOSYLDIACYLGLYCEROL 1, chloroplastic</fullName>
    </submittedName>
</protein>
<accession>A0A6I9R4N7</accession>
<evidence type="ECO:0000256" key="3">
    <source>
        <dbReference type="ARBA" id="ARBA00022448"/>
    </source>
</evidence>
<comment type="caution">
    <text evidence="7">Lacks conserved residue(s) required for the propagation of feature annotation.</text>
</comment>
<feature type="transmembrane region" description="Helical" evidence="7">
    <location>
        <begin position="299"/>
        <end position="317"/>
    </location>
</feature>
<dbReference type="GO" id="GO:0043190">
    <property type="term" value="C:ATP-binding cassette (ABC) transporter complex"/>
    <property type="evidence" value="ECO:0007669"/>
    <property type="project" value="InterPro"/>
</dbReference>
<keyword evidence="5 7" id="KW-1133">Transmembrane helix</keyword>
<keyword evidence="3" id="KW-0813">Transport</keyword>
<dbReference type="RefSeq" id="XP_010919567.1">
    <property type="nucleotide sequence ID" value="XM_010921265.1"/>
</dbReference>
<proteinExistence type="inferred from homology"/>
<feature type="transmembrane region" description="Helical" evidence="7">
    <location>
        <begin position="245"/>
        <end position="278"/>
    </location>
</feature>
<evidence type="ECO:0000256" key="6">
    <source>
        <dbReference type="ARBA" id="ARBA00023136"/>
    </source>
</evidence>
<dbReference type="KEGG" id="egu:105043640"/>